<sequence length="65" mass="7773">MSIRRSFREWIEDNEDEDKSIPYQLVEWLNLLNIFLEDEILYKASYTLFKNSLSNKDEHGYGVGV</sequence>
<dbReference type="Proteomes" id="UP000093482">
    <property type="component" value="Unassembled WGS sequence"/>
</dbReference>
<dbReference type="EMBL" id="MATO01000032">
    <property type="protein sequence ID" value="OCS90986.1"/>
    <property type="molecule type" value="Genomic_DNA"/>
</dbReference>
<reference evidence="1 2" key="1">
    <citation type="submission" date="2016-07" db="EMBL/GenBank/DDBJ databases">
        <title>Caryophanon latum genome sequencing.</title>
        <authorList>
            <person name="Verma A."/>
            <person name="Pal Y."/>
            <person name="Krishnamurthi S."/>
        </authorList>
    </citation>
    <scope>NUCLEOTIDE SEQUENCE [LARGE SCALE GENOMIC DNA]</scope>
    <source>
        <strain evidence="1 2">DSM 14151</strain>
    </source>
</reference>
<comment type="caution">
    <text evidence="1">The sequence shown here is derived from an EMBL/GenBank/DDBJ whole genome shotgun (WGS) entry which is preliminary data.</text>
</comment>
<accession>A0A1C0YUX7</accession>
<keyword evidence="2" id="KW-1185">Reference proteome</keyword>
<gene>
    <name evidence="1" type="ORF">A6K76_10470</name>
</gene>
<evidence type="ECO:0000313" key="2">
    <source>
        <dbReference type="Proteomes" id="UP000093482"/>
    </source>
</evidence>
<proteinExistence type="predicted"/>
<evidence type="ECO:0000313" key="1">
    <source>
        <dbReference type="EMBL" id="OCS90986.1"/>
    </source>
</evidence>
<dbReference type="RefSeq" id="WP_066463950.1">
    <property type="nucleotide sequence ID" value="NZ_MATO01000032.1"/>
</dbReference>
<organism evidence="1 2">
    <name type="scientific">Caryophanon latum</name>
    <dbReference type="NCBI Taxonomy" id="33977"/>
    <lineage>
        <taxon>Bacteria</taxon>
        <taxon>Bacillati</taxon>
        <taxon>Bacillota</taxon>
        <taxon>Bacilli</taxon>
        <taxon>Bacillales</taxon>
        <taxon>Caryophanaceae</taxon>
        <taxon>Caryophanon</taxon>
    </lineage>
</organism>
<dbReference type="AlphaFoldDB" id="A0A1C0YUX7"/>
<protein>
    <submittedName>
        <fullName evidence="1">Uncharacterized protein</fullName>
    </submittedName>
</protein>
<name>A0A1C0YUX7_9BACL</name>